<keyword evidence="2" id="KW-0479">Metal-binding</keyword>
<dbReference type="OrthoDB" id="9788295at2"/>
<keyword evidence="3" id="KW-0547">Nucleotide-binding</keyword>
<feature type="domain" description="Coenzyme F420:L-glutamate ligase-like" evidence="8">
    <location>
        <begin position="13"/>
        <end position="230"/>
    </location>
</feature>
<protein>
    <submittedName>
        <fullName evidence="9">Coenzyme F420-0:L-glutamate ligase</fullName>
    </submittedName>
</protein>
<dbReference type="PANTHER" id="PTHR47917">
    <property type="match status" value="1"/>
</dbReference>
<evidence type="ECO:0000256" key="6">
    <source>
        <dbReference type="ARBA" id="ARBA00023134"/>
    </source>
</evidence>
<dbReference type="SUPFAM" id="SSF144010">
    <property type="entry name" value="CofE-like"/>
    <property type="match status" value="1"/>
</dbReference>
<dbReference type="PANTHER" id="PTHR47917:SF1">
    <property type="entry name" value="COENZYME F420:L-GLUTAMATE LIGASE"/>
    <property type="match status" value="1"/>
</dbReference>
<evidence type="ECO:0000259" key="8">
    <source>
        <dbReference type="Pfam" id="PF01996"/>
    </source>
</evidence>
<evidence type="ECO:0000256" key="1">
    <source>
        <dbReference type="ARBA" id="ARBA00022598"/>
    </source>
</evidence>
<keyword evidence="1 9" id="KW-0436">Ligase</keyword>
<accession>A0A2S6NIR4</accession>
<evidence type="ECO:0000313" key="10">
    <source>
        <dbReference type="Proteomes" id="UP000239724"/>
    </source>
</evidence>
<dbReference type="InterPro" id="IPR008225">
    <property type="entry name" value="F420-0_g-glutamyl_ligase"/>
</dbReference>
<evidence type="ECO:0000256" key="5">
    <source>
        <dbReference type="ARBA" id="ARBA00022958"/>
    </source>
</evidence>
<proteinExistence type="predicted"/>
<evidence type="ECO:0000256" key="2">
    <source>
        <dbReference type="ARBA" id="ARBA00022723"/>
    </source>
</evidence>
<keyword evidence="10" id="KW-1185">Reference proteome</keyword>
<dbReference type="Proteomes" id="UP000239724">
    <property type="component" value="Unassembled WGS sequence"/>
</dbReference>
<dbReference type="Pfam" id="PF01996">
    <property type="entry name" value="F420_ligase"/>
    <property type="match status" value="1"/>
</dbReference>
<organism evidence="9 10">
    <name type="scientific">Rhodopila globiformis</name>
    <name type="common">Rhodopseudomonas globiformis</name>
    <dbReference type="NCBI Taxonomy" id="1071"/>
    <lineage>
        <taxon>Bacteria</taxon>
        <taxon>Pseudomonadati</taxon>
        <taxon>Pseudomonadota</taxon>
        <taxon>Alphaproteobacteria</taxon>
        <taxon>Acetobacterales</taxon>
        <taxon>Acetobacteraceae</taxon>
        <taxon>Rhodopila</taxon>
    </lineage>
</organism>
<dbReference type="Gene3D" id="3.90.1660.10">
    <property type="entry name" value="CofE-like domain"/>
    <property type="match status" value="1"/>
</dbReference>
<dbReference type="GO" id="GO:0052618">
    <property type="term" value="F:coenzyme F420-0:L-glutamate ligase activity"/>
    <property type="evidence" value="ECO:0007669"/>
    <property type="project" value="TreeGrafter"/>
</dbReference>
<keyword evidence="6" id="KW-0342">GTP-binding</keyword>
<keyword evidence="7" id="KW-0464">Manganese</keyword>
<dbReference type="GO" id="GO:0005525">
    <property type="term" value="F:GTP binding"/>
    <property type="evidence" value="ECO:0007669"/>
    <property type="project" value="UniProtKB-KW"/>
</dbReference>
<comment type="caution">
    <text evidence="9">The sequence shown here is derived from an EMBL/GenBank/DDBJ whole genome shotgun (WGS) entry which is preliminary data.</text>
</comment>
<dbReference type="Gene3D" id="3.30.1330.100">
    <property type="entry name" value="CofE-like"/>
    <property type="match status" value="1"/>
</dbReference>
<dbReference type="AlphaFoldDB" id="A0A2S6NIR4"/>
<dbReference type="RefSeq" id="WP_104518842.1">
    <property type="nucleotide sequence ID" value="NZ_NHRY01000108.1"/>
</dbReference>
<evidence type="ECO:0000256" key="7">
    <source>
        <dbReference type="ARBA" id="ARBA00023211"/>
    </source>
</evidence>
<sequence length="253" mass="26772">MTSRLELFALPGLPMVQAGDDLSALILGGLDRAGQVLRDRDVVVIAQKIVSKAEGRTVDLADVVPSAKAVRLADEVGKDPRIVEVVLSESVKVVRSRPNLMIMQHRLGFVMANAGIDQSNVAEADGHQRVLLLPRDPDGSAAAIRARLARHADVGVVISDSFGRPWRRGTAGVAIGAAGIPSLIDLRGQPDLFGRTLEVSIIGFADEIAAAASLLQGQAAEAQPVVIVRGLTWQAPSVPVADVVRPPEEDLFQ</sequence>
<keyword evidence="4" id="KW-0460">Magnesium</keyword>
<evidence type="ECO:0000313" key="9">
    <source>
        <dbReference type="EMBL" id="PPQ34508.1"/>
    </source>
</evidence>
<dbReference type="InterPro" id="IPR002847">
    <property type="entry name" value="F420-0_gamma-glut_ligase-dom"/>
</dbReference>
<name>A0A2S6NIR4_RHOGL</name>
<keyword evidence="5" id="KW-0630">Potassium</keyword>
<evidence type="ECO:0000256" key="4">
    <source>
        <dbReference type="ARBA" id="ARBA00022842"/>
    </source>
</evidence>
<dbReference type="NCBIfam" id="TIGR01916">
    <property type="entry name" value="F420_cofE"/>
    <property type="match status" value="1"/>
</dbReference>
<dbReference type="GO" id="GO:0046872">
    <property type="term" value="F:metal ion binding"/>
    <property type="evidence" value="ECO:0007669"/>
    <property type="project" value="UniProtKB-KW"/>
</dbReference>
<evidence type="ECO:0000256" key="3">
    <source>
        <dbReference type="ARBA" id="ARBA00022741"/>
    </source>
</evidence>
<reference evidence="9 10" key="1">
    <citation type="journal article" date="2018" name="Arch. Microbiol.">
        <title>New insights into the metabolic potential of the phototrophic purple bacterium Rhodopila globiformis DSM 161(T) from its draft genome sequence and evidence for a vanadium-dependent nitrogenase.</title>
        <authorList>
            <person name="Imhoff J.F."/>
            <person name="Rahn T."/>
            <person name="Kunzel S."/>
            <person name="Neulinger S.C."/>
        </authorList>
    </citation>
    <scope>NUCLEOTIDE SEQUENCE [LARGE SCALE GENOMIC DNA]</scope>
    <source>
        <strain evidence="9 10">DSM 161</strain>
    </source>
</reference>
<dbReference type="EMBL" id="NHRY01000108">
    <property type="protein sequence ID" value="PPQ34508.1"/>
    <property type="molecule type" value="Genomic_DNA"/>
</dbReference>
<gene>
    <name evidence="9" type="ORF">CCS01_10705</name>
</gene>